<feature type="compositionally biased region" description="Polar residues" evidence="1">
    <location>
        <begin position="30"/>
        <end position="39"/>
    </location>
</feature>
<feature type="region of interest" description="Disordered" evidence="1">
    <location>
        <begin position="17"/>
        <end position="39"/>
    </location>
</feature>
<dbReference type="EMBL" id="CP030840">
    <property type="protein sequence ID" value="AXC12097.1"/>
    <property type="molecule type" value="Genomic_DNA"/>
</dbReference>
<organism evidence="2 3">
    <name type="scientific">Acidisarcina polymorpha</name>
    <dbReference type="NCBI Taxonomy" id="2211140"/>
    <lineage>
        <taxon>Bacteria</taxon>
        <taxon>Pseudomonadati</taxon>
        <taxon>Acidobacteriota</taxon>
        <taxon>Terriglobia</taxon>
        <taxon>Terriglobales</taxon>
        <taxon>Acidobacteriaceae</taxon>
        <taxon>Acidisarcina</taxon>
    </lineage>
</organism>
<proteinExistence type="predicted"/>
<evidence type="ECO:0000256" key="1">
    <source>
        <dbReference type="SAM" id="MobiDB-lite"/>
    </source>
</evidence>
<dbReference type="AlphaFoldDB" id="A0A2Z5G041"/>
<evidence type="ECO:0000313" key="2">
    <source>
        <dbReference type="EMBL" id="AXC12097.1"/>
    </source>
</evidence>
<gene>
    <name evidence="2" type="ORF">ACPOL_2789</name>
</gene>
<reference evidence="2 3" key="1">
    <citation type="journal article" date="2018" name="Front. Microbiol.">
        <title>Hydrolytic Capabilities as a Key to Environmental Success: Chitinolytic and Cellulolytic Acidobacteria From Acidic Sub-arctic Soils and Boreal Peatlands.</title>
        <authorList>
            <person name="Belova S.E."/>
            <person name="Ravin N.V."/>
            <person name="Pankratov T.A."/>
            <person name="Rakitin A.L."/>
            <person name="Ivanova A.A."/>
            <person name="Beletsky A.V."/>
            <person name="Mardanov A.V."/>
            <person name="Sinninghe Damste J.S."/>
            <person name="Dedysh S.N."/>
        </authorList>
    </citation>
    <scope>NUCLEOTIDE SEQUENCE [LARGE SCALE GENOMIC DNA]</scope>
    <source>
        <strain evidence="2 3">SBC82</strain>
    </source>
</reference>
<evidence type="ECO:0000313" key="3">
    <source>
        <dbReference type="Proteomes" id="UP000253606"/>
    </source>
</evidence>
<keyword evidence="3" id="KW-1185">Reference proteome</keyword>
<sequence length="39" mass="4218">MPAPAPIYGVDGELARIEETPERPQGLLSKGTQMHSARL</sequence>
<dbReference type="Proteomes" id="UP000253606">
    <property type="component" value="Chromosome"/>
</dbReference>
<protein>
    <submittedName>
        <fullName evidence="2">Uncharacterized protein</fullName>
    </submittedName>
</protein>
<accession>A0A2Z5G041</accession>
<dbReference type="KEGG" id="abas:ACPOL_2789"/>
<name>A0A2Z5G041_9BACT</name>